<reference evidence="9" key="1">
    <citation type="submission" date="2019-04" db="EMBL/GenBank/DDBJ databases">
        <title>An insight into the mialome of Ixodes scapularis.</title>
        <authorList>
            <person name="Ribeiro J.M."/>
            <person name="Mather T.N."/>
            <person name="Karim S."/>
        </authorList>
    </citation>
    <scope>NUCLEOTIDE SEQUENCE</scope>
</reference>
<dbReference type="PANTHER" id="PTHR34090">
    <property type="entry name" value="39S RIBOSOMAL PROTEIN L52, MITOCHONDRIAL"/>
    <property type="match status" value="1"/>
</dbReference>
<evidence type="ECO:0000256" key="5">
    <source>
        <dbReference type="ARBA" id="ARBA00023128"/>
    </source>
</evidence>
<dbReference type="AlphaFoldDB" id="A0A4D5RZI2"/>
<dbReference type="Pfam" id="PF18699">
    <property type="entry name" value="MRPL52"/>
    <property type="match status" value="1"/>
</dbReference>
<evidence type="ECO:0000256" key="7">
    <source>
        <dbReference type="ARBA" id="ARBA00035181"/>
    </source>
</evidence>
<evidence type="ECO:0000256" key="3">
    <source>
        <dbReference type="ARBA" id="ARBA00022946"/>
    </source>
</evidence>
<dbReference type="PANTHER" id="PTHR34090:SF1">
    <property type="entry name" value="LARGE RIBOSOMAL SUBUNIT PROTEIN ML52"/>
    <property type="match status" value="1"/>
</dbReference>
<organism evidence="9">
    <name type="scientific">Ixodes scapularis</name>
    <name type="common">Black-legged tick</name>
    <name type="synonym">Deer tick</name>
    <dbReference type="NCBI Taxonomy" id="6945"/>
    <lineage>
        <taxon>Eukaryota</taxon>
        <taxon>Metazoa</taxon>
        <taxon>Ecdysozoa</taxon>
        <taxon>Arthropoda</taxon>
        <taxon>Chelicerata</taxon>
        <taxon>Arachnida</taxon>
        <taxon>Acari</taxon>
        <taxon>Parasitiformes</taxon>
        <taxon>Ixodida</taxon>
        <taxon>Ixodoidea</taxon>
        <taxon>Ixodidae</taxon>
        <taxon>Ixodinae</taxon>
        <taxon>Ixodes</taxon>
    </lineage>
</organism>
<evidence type="ECO:0000313" key="9">
    <source>
        <dbReference type="EMBL" id="MOY42648.1"/>
    </source>
</evidence>
<name>A0A4D5RZI2_IXOSC</name>
<evidence type="ECO:0000256" key="4">
    <source>
        <dbReference type="ARBA" id="ARBA00022980"/>
    </source>
</evidence>
<comment type="similarity">
    <text evidence="2">Belongs to the mitochondrion-specific ribosomal protein mL52 family.</text>
</comment>
<keyword evidence="4 9" id="KW-0689">Ribosomal protein</keyword>
<proteinExistence type="inferred from homology"/>
<dbReference type="OrthoDB" id="10249237at2759"/>
<evidence type="ECO:0000256" key="2">
    <source>
        <dbReference type="ARBA" id="ARBA00007232"/>
    </source>
</evidence>
<dbReference type="GO" id="GO:0032543">
    <property type="term" value="P:mitochondrial translation"/>
    <property type="evidence" value="ECO:0007669"/>
    <property type="project" value="InterPro"/>
</dbReference>
<dbReference type="VEuPathDB" id="VectorBase:ISCP_000887"/>
<dbReference type="InterPro" id="IPR034596">
    <property type="entry name" value="Ribosomal_mL52"/>
</dbReference>
<evidence type="ECO:0000256" key="8">
    <source>
        <dbReference type="ARBA" id="ARBA00035425"/>
    </source>
</evidence>
<comment type="subcellular location">
    <subcellularLocation>
        <location evidence="1">Mitochondrion</location>
    </subcellularLocation>
</comment>
<accession>A0A4D5RZI2</accession>
<dbReference type="GO" id="GO:0005762">
    <property type="term" value="C:mitochondrial large ribosomal subunit"/>
    <property type="evidence" value="ECO:0007669"/>
    <property type="project" value="InterPro"/>
</dbReference>
<keyword evidence="6" id="KW-0687">Ribonucleoprotein</keyword>
<keyword evidence="5" id="KW-0496">Mitochondrion</keyword>
<evidence type="ECO:0000256" key="6">
    <source>
        <dbReference type="ARBA" id="ARBA00023274"/>
    </source>
</evidence>
<keyword evidence="3" id="KW-0809">Transit peptide</keyword>
<dbReference type="GO" id="GO:0003735">
    <property type="term" value="F:structural constituent of ribosome"/>
    <property type="evidence" value="ECO:0007669"/>
    <property type="project" value="InterPro"/>
</dbReference>
<protein>
    <recommendedName>
        <fullName evidence="7">Large ribosomal subunit protein mL52</fullName>
    </recommendedName>
    <alternativeName>
        <fullName evidence="8">39S ribosomal protein L52, mitochondrial</fullName>
    </alternativeName>
</protein>
<dbReference type="EMBL" id="GHJT01008677">
    <property type="protein sequence ID" value="MOY42648.1"/>
    <property type="molecule type" value="Transcribed_RNA"/>
</dbReference>
<evidence type="ECO:0000256" key="1">
    <source>
        <dbReference type="ARBA" id="ARBA00004173"/>
    </source>
</evidence>
<sequence>MIATSVRGIHSTGSLQRARNWRVSYGLPERWNSARIFADTPDWSFADGRPAPLNTNQKKRYLQQIEYTKTIVKYLNELECAKAAAAAKTQEVELRKERIMSGKFSPKGVKELKLPSQRGST</sequence>
<feature type="non-terminal residue" evidence="9">
    <location>
        <position position="121"/>
    </location>
</feature>